<name>A0AAX6GZK6_IRIPA</name>
<accession>A0AAX6GZK6</accession>
<comment type="similarity">
    <text evidence="2">Belongs to the PC-esterase family. TBL subfamily.</text>
</comment>
<dbReference type="PANTHER" id="PTHR32285:SF253">
    <property type="entry name" value="OS06G0234600 PROTEIN"/>
    <property type="match status" value="1"/>
</dbReference>
<evidence type="ECO:0000259" key="11">
    <source>
        <dbReference type="Pfam" id="PF14416"/>
    </source>
</evidence>
<feature type="domain" description="Trichome birefringence-like C-terminal" evidence="10">
    <location>
        <begin position="136"/>
        <end position="427"/>
    </location>
</feature>
<reference evidence="12" key="1">
    <citation type="journal article" date="2023" name="GigaByte">
        <title>Genome assembly of the bearded iris, Iris pallida Lam.</title>
        <authorList>
            <person name="Bruccoleri R.E."/>
            <person name="Oakeley E.J."/>
            <person name="Faust A.M.E."/>
            <person name="Altorfer M."/>
            <person name="Dessus-Babus S."/>
            <person name="Burckhardt D."/>
            <person name="Oertli M."/>
            <person name="Naumann U."/>
            <person name="Petersen F."/>
            <person name="Wong J."/>
        </authorList>
    </citation>
    <scope>NUCLEOTIDE SEQUENCE</scope>
    <source>
        <strain evidence="12">GSM-AAB239-AS_SAM_17_03QT</strain>
    </source>
</reference>
<protein>
    <submittedName>
        <fullName evidence="12">Protein ALTERED XYLOGLUCAN 4-like</fullName>
    </submittedName>
</protein>
<dbReference type="GO" id="GO:0000139">
    <property type="term" value="C:Golgi membrane"/>
    <property type="evidence" value="ECO:0007669"/>
    <property type="project" value="UniProtKB-SubCell"/>
</dbReference>
<dbReference type="Pfam" id="PF13839">
    <property type="entry name" value="PC-Esterase"/>
    <property type="match status" value="1"/>
</dbReference>
<evidence type="ECO:0000256" key="2">
    <source>
        <dbReference type="ARBA" id="ARBA00007727"/>
    </source>
</evidence>
<comment type="caution">
    <text evidence="12">The sequence shown here is derived from an EMBL/GenBank/DDBJ whole genome shotgun (WGS) entry which is preliminary data.</text>
</comment>
<evidence type="ECO:0000256" key="5">
    <source>
        <dbReference type="ARBA" id="ARBA00022989"/>
    </source>
</evidence>
<sequence>MKSSTTPWSLQHIPEMNWRALLMSVLVLSSVSILFIVRSSNPFSVVELLHHGLGPSTPTSLANTSSVHSNTSAAPHKEDKEEECDLFVGKWVAEPRGSSLYSNWSCPTIPDQNNCGKFGKGSEHLYWKWKPDRCELPRLDPVAFLRMVRRKKMAFAGDSVARNHMDSLLCLLHQAETPTNIYKDGDDKFQTWYFPSHNFTLMVIWAEFLVERAQTQRMINGVATNSYDLYLDRVNPDLARELPALRYVVISAGNWFIKKLYLHENGSLVGCVNCRGENLTELDAAYAYRRVFRTVLQSISKCEQCDDDLLTMLRTFSPTHFEHGSWFNGGYCNRTQPMSEGEIDLSGNTIEYRNIQFEEMGRIKGGSGGGRGDAKRGFELLDVTKAMMARADGHPGSHWRWMQKSNSDCLHWCLPGPIDMWNDALFANVKKHSSTTQL</sequence>
<dbReference type="GO" id="GO:1990538">
    <property type="term" value="F:xylan O-acetyltransferase activity"/>
    <property type="evidence" value="ECO:0007669"/>
    <property type="project" value="UniProtKB-ARBA"/>
</dbReference>
<evidence type="ECO:0000256" key="8">
    <source>
        <dbReference type="SAM" id="MobiDB-lite"/>
    </source>
</evidence>
<gene>
    <name evidence="12" type="ORF">M6B38_338725</name>
</gene>
<reference evidence="12" key="2">
    <citation type="submission" date="2023-04" db="EMBL/GenBank/DDBJ databases">
        <authorList>
            <person name="Bruccoleri R.E."/>
            <person name="Oakeley E.J."/>
            <person name="Faust A.-M."/>
            <person name="Dessus-Babus S."/>
            <person name="Altorfer M."/>
            <person name="Burckhardt D."/>
            <person name="Oertli M."/>
            <person name="Naumann U."/>
            <person name="Petersen F."/>
            <person name="Wong J."/>
        </authorList>
    </citation>
    <scope>NUCLEOTIDE SEQUENCE</scope>
    <source>
        <strain evidence="12">GSM-AAB239-AS_SAM_17_03QT</strain>
        <tissue evidence="12">Leaf</tissue>
    </source>
</reference>
<comment type="subcellular location">
    <subcellularLocation>
        <location evidence="1">Golgi apparatus membrane</location>
        <topology evidence="1">Single-pass type II membrane protein</topology>
    </subcellularLocation>
</comment>
<dbReference type="AlphaFoldDB" id="A0AAX6GZK6"/>
<keyword evidence="3 9" id="KW-0812">Transmembrane</keyword>
<evidence type="ECO:0000259" key="10">
    <source>
        <dbReference type="Pfam" id="PF13839"/>
    </source>
</evidence>
<evidence type="ECO:0000256" key="4">
    <source>
        <dbReference type="ARBA" id="ARBA00022968"/>
    </source>
</evidence>
<feature type="transmembrane region" description="Helical" evidence="9">
    <location>
        <begin position="20"/>
        <end position="37"/>
    </location>
</feature>
<evidence type="ECO:0000256" key="3">
    <source>
        <dbReference type="ARBA" id="ARBA00022692"/>
    </source>
</evidence>
<evidence type="ECO:0000256" key="9">
    <source>
        <dbReference type="SAM" id="Phobius"/>
    </source>
</evidence>
<organism evidence="12 13">
    <name type="scientific">Iris pallida</name>
    <name type="common">Sweet iris</name>
    <dbReference type="NCBI Taxonomy" id="29817"/>
    <lineage>
        <taxon>Eukaryota</taxon>
        <taxon>Viridiplantae</taxon>
        <taxon>Streptophyta</taxon>
        <taxon>Embryophyta</taxon>
        <taxon>Tracheophyta</taxon>
        <taxon>Spermatophyta</taxon>
        <taxon>Magnoliopsida</taxon>
        <taxon>Liliopsida</taxon>
        <taxon>Asparagales</taxon>
        <taxon>Iridaceae</taxon>
        <taxon>Iridoideae</taxon>
        <taxon>Irideae</taxon>
        <taxon>Iris</taxon>
    </lineage>
</organism>
<feature type="region of interest" description="Disordered" evidence="8">
    <location>
        <begin position="59"/>
        <end position="79"/>
    </location>
</feature>
<feature type="domain" description="Trichome birefringence-like N-terminal" evidence="11">
    <location>
        <begin position="82"/>
        <end position="135"/>
    </location>
</feature>
<keyword evidence="13" id="KW-1185">Reference proteome</keyword>
<dbReference type="InterPro" id="IPR026057">
    <property type="entry name" value="TBL_C"/>
</dbReference>
<dbReference type="Pfam" id="PF14416">
    <property type="entry name" value="PMR5N"/>
    <property type="match status" value="1"/>
</dbReference>
<dbReference type="PANTHER" id="PTHR32285">
    <property type="entry name" value="PROTEIN TRICHOME BIREFRINGENCE-LIKE 9-RELATED"/>
    <property type="match status" value="1"/>
</dbReference>
<dbReference type="Proteomes" id="UP001140949">
    <property type="component" value="Unassembled WGS sequence"/>
</dbReference>
<evidence type="ECO:0000313" key="13">
    <source>
        <dbReference type="Proteomes" id="UP001140949"/>
    </source>
</evidence>
<evidence type="ECO:0000256" key="6">
    <source>
        <dbReference type="ARBA" id="ARBA00023034"/>
    </source>
</evidence>
<keyword evidence="5 9" id="KW-1133">Transmembrane helix</keyword>
<evidence type="ECO:0000256" key="7">
    <source>
        <dbReference type="ARBA" id="ARBA00023136"/>
    </source>
</evidence>
<keyword evidence="6" id="KW-0333">Golgi apparatus</keyword>
<proteinExistence type="inferred from homology"/>
<dbReference type="InterPro" id="IPR029962">
    <property type="entry name" value="TBL"/>
</dbReference>
<keyword evidence="7 9" id="KW-0472">Membrane</keyword>
<evidence type="ECO:0000313" key="12">
    <source>
        <dbReference type="EMBL" id="KAJ6833768.1"/>
    </source>
</evidence>
<dbReference type="InterPro" id="IPR025846">
    <property type="entry name" value="TBL_N"/>
</dbReference>
<feature type="compositionally biased region" description="Polar residues" evidence="8">
    <location>
        <begin position="59"/>
        <end position="73"/>
    </location>
</feature>
<dbReference type="EMBL" id="JANAVB010014797">
    <property type="protein sequence ID" value="KAJ6833768.1"/>
    <property type="molecule type" value="Genomic_DNA"/>
</dbReference>
<keyword evidence="4" id="KW-0735">Signal-anchor</keyword>
<evidence type="ECO:0000256" key="1">
    <source>
        <dbReference type="ARBA" id="ARBA00004323"/>
    </source>
</evidence>